<dbReference type="KEGG" id="egn:BMF35_a2228"/>
<dbReference type="Pfam" id="PF04402">
    <property type="entry name" value="SIMPL"/>
    <property type="match status" value="1"/>
</dbReference>
<protein>
    <submittedName>
        <fullName evidence="1">Uncharacterized protein</fullName>
    </submittedName>
</protein>
<keyword evidence="2" id="KW-1185">Reference proteome</keyword>
<dbReference type="STRING" id="502682.BMF35_a2228"/>
<reference evidence="1 2" key="1">
    <citation type="submission" date="2015-04" db="EMBL/GenBank/DDBJ databases">
        <title>The draft genome sequence of Erythrobacr gangjinensis K7-2.</title>
        <authorList>
            <person name="Zhuang L."/>
            <person name="Liu Y."/>
            <person name="Shao Z."/>
        </authorList>
    </citation>
    <scope>NUCLEOTIDE SEQUENCE [LARGE SCALE GENOMIC DNA]</scope>
    <source>
        <strain evidence="1 2">K7-2</strain>
    </source>
</reference>
<accession>A0A0G9MRH7</accession>
<dbReference type="GO" id="GO:0006974">
    <property type="term" value="P:DNA damage response"/>
    <property type="evidence" value="ECO:0007669"/>
    <property type="project" value="TreeGrafter"/>
</dbReference>
<dbReference type="PANTHER" id="PTHR34387">
    <property type="entry name" value="SLR1258 PROTEIN"/>
    <property type="match status" value="1"/>
</dbReference>
<comment type="caution">
    <text evidence="1">The sequence shown here is derived from an EMBL/GenBank/DDBJ whole genome shotgun (WGS) entry which is preliminary data.</text>
</comment>
<gene>
    <name evidence="1" type="ORF">AAW01_04000</name>
</gene>
<dbReference type="PANTHER" id="PTHR34387:SF1">
    <property type="entry name" value="PERIPLASMIC IMMUNOGENIC PROTEIN"/>
    <property type="match status" value="1"/>
</dbReference>
<organism evidence="1 2">
    <name type="scientific">Aurantiacibacter gangjinensis</name>
    <dbReference type="NCBI Taxonomy" id="502682"/>
    <lineage>
        <taxon>Bacteria</taxon>
        <taxon>Pseudomonadati</taxon>
        <taxon>Pseudomonadota</taxon>
        <taxon>Alphaproteobacteria</taxon>
        <taxon>Sphingomonadales</taxon>
        <taxon>Erythrobacteraceae</taxon>
        <taxon>Aurantiacibacter</taxon>
    </lineage>
</organism>
<dbReference type="Gene3D" id="3.30.110.170">
    <property type="entry name" value="Protein of unknown function (DUF541), domain 1"/>
    <property type="match status" value="1"/>
</dbReference>
<dbReference type="PATRIC" id="fig|502682.8.peg.817"/>
<dbReference type="Gene3D" id="3.30.70.2970">
    <property type="entry name" value="Protein of unknown function (DUF541), domain 2"/>
    <property type="match status" value="1"/>
</dbReference>
<sequence>MLRYALPAIAAAAFSQPALADVEIISEGPVIALSITETVNQAPDIANLSAGVTTLEPTAVGAMQANARQMERVIERLERLGIDRDDIQTSGINLNAEYRWEGPENRQIFNGYRVMNRVSVTLREIDRAGEVLDALVAAGATDIGGIGWAVEDDSAAREQARSAAFATGMERARAYAQMAGYGNVRLLEVSEVVGPGRPMVMTEQIVVTAAARADVQTPVRPGQVQSGVTVTFTYEMTR</sequence>
<name>A0A0G9MRH7_9SPHN</name>
<dbReference type="InterPro" id="IPR052022">
    <property type="entry name" value="26kDa_periplasmic_antigen"/>
</dbReference>
<dbReference type="InterPro" id="IPR007497">
    <property type="entry name" value="SIMPL/DUF541"/>
</dbReference>
<dbReference type="RefSeq" id="WP_047005999.1">
    <property type="nucleotide sequence ID" value="NZ_CP018097.1"/>
</dbReference>
<dbReference type="EMBL" id="LBHC01000001">
    <property type="protein sequence ID" value="KLE33149.1"/>
    <property type="molecule type" value="Genomic_DNA"/>
</dbReference>
<dbReference type="AlphaFoldDB" id="A0A0G9MRH7"/>
<proteinExistence type="predicted"/>
<dbReference type="OrthoDB" id="9813144at2"/>
<evidence type="ECO:0000313" key="1">
    <source>
        <dbReference type="EMBL" id="KLE33149.1"/>
    </source>
</evidence>
<evidence type="ECO:0000313" key="2">
    <source>
        <dbReference type="Proteomes" id="UP000053070"/>
    </source>
</evidence>
<dbReference type="Proteomes" id="UP000053070">
    <property type="component" value="Unassembled WGS sequence"/>
</dbReference>